<feature type="compositionally biased region" description="Basic and acidic residues" evidence="1">
    <location>
        <begin position="10"/>
        <end position="22"/>
    </location>
</feature>
<evidence type="ECO:0000313" key="3">
    <source>
        <dbReference type="WBParaSite" id="nRc.2.0.1.t24369-RA"/>
    </source>
</evidence>
<accession>A0A915JD14</accession>
<reference evidence="3" key="1">
    <citation type="submission" date="2022-11" db="UniProtKB">
        <authorList>
            <consortium name="WormBaseParasite"/>
        </authorList>
    </citation>
    <scope>IDENTIFICATION</scope>
</reference>
<keyword evidence="2" id="KW-1185">Reference proteome</keyword>
<organism evidence="2 3">
    <name type="scientific">Romanomermis culicivorax</name>
    <name type="common">Nematode worm</name>
    <dbReference type="NCBI Taxonomy" id="13658"/>
    <lineage>
        <taxon>Eukaryota</taxon>
        <taxon>Metazoa</taxon>
        <taxon>Ecdysozoa</taxon>
        <taxon>Nematoda</taxon>
        <taxon>Enoplea</taxon>
        <taxon>Dorylaimia</taxon>
        <taxon>Mermithida</taxon>
        <taxon>Mermithoidea</taxon>
        <taxon>Mermithidae</taxon>
        <taxon>Romanomermis</taxon>
    </lineage>
</organism>
<evidence type="ECO:0000313" key="2">
    <source>
        <dbReference type="Proteomes" id="UP000887565"/>
    </source>
</evidence>
<proteinExistence type="predicted"/>
<dbReference type="WBParaSite" id="nRc.2.0.1.t24369-RA">
    <property type="protein sequence ID" value="nRc.2.0.1.t24369-RA"/>
    <property type="gene ID" value="nRc.2.0.1.g24369"/>
</dbReference>
<dbReference type="Proteomes" id="UP000887565">
    <property type="component" value="Unplaced"/>
</dbReference>
<name>A0A915JD14_ROMCU</name>
<sequence>MEQQITLTQRKPEMAHKSDKAQKPTVVNVEETPPPLQTTTVVEESKESDYVPSGTSVQAQKEAEDEMGDHALIAHLYDQPPGPTSLKTVAAQEFLAAVMLLLSEEQLAEIQQALIQIYNSNNYHFEVMQLQHGAFASYEDEETLCNRTFHQSLPASNASMAYD</sequence>
<feature type="region of interest" description="Disordered" evidence="1">
    <location>
        <begin position="1"/>
        <end position="62"/>
    </location>
</feature>
<protein>
    <submittedName>
        <fullName evidence="3">Uncharacterized protein</fullName>
    </submittedName>
</protein>
<evidence type="ECO:0000256" key="1">
    <source>
        <dbReference type="SAM" id="MobiDB-lite"/>
    </source>
</evidence>
<dbReference type="AlphaFoldDB" id="A0A915JD14"/>